<evidence type="ECO:0000256" key="6">
    <source>
        <dbReference type="PIRSR" id="PIRSR602322-1"/>
    </source>
</evidence>
<dbReference type="CDD" id="cd08168">
    <property type="entry name" value="Cytochrom_C3"/>
    <property type="match status" value="1"/>
</dbReference>
<evidence type="ECO:0000256" key="1">
    <source>
        <dbReference type="ARBA" id="ARBA00022448"/>
    </source>
</evidence>
<evidence type="ECO:0000256" key="3">
    <source>
        <dbReference type="ARBA" id="ARBA00022723"/>
    </source>
</evidence>
<feature type="binding site" description="axial binding residue" evidence="6">
    <location>
        <position position="118"/>
    </location>
    <ligand>
        <name>heme c</name>
        <dbReference type="ChEBI" id="CHEBI:61717"/>
        <label>3</label>
    </ligand>
    <ligandPart>
        <name>Fe</name>
        <dbReference type="ChEBI" id="CHEBI:18248"/>
    </ligandPart>
</feature>
<dbReference type="InterPro" id="IPR020942">
    <property type="entry name" value="Cyt_c_III_dom"/>
</dbReference>
<gene>
    <name evidence="9" type="ordered locus">Deba_0954</name>
</gene>
<dbReference type="Proteomes" id="UP000009047">
    <property type="component" value="Chromosome"/>
</dbReference>
<reference evidence="9 10" key="1">
    <citation type="journal article" date="2010" name="Stand. Genomic Sci.">
        <title>Complete genome sequence of Desulfarculus baarsii type strain (2st14).</title>
        <authorList>
            <person name="Sun H."/>
            <person name="Spring S."/>
            <person name="Lapidus A."/>
            <person name="Davenport K."/>
            <person name="Del Rio T.G."/>
            <person name="Tice H."/>
            <person name="Nolan M."/>
            <person name="Copeland A."/>
            <person name="Cheng J.F."/>
            <person name="Lucas S."/>
            <person name="Tapia R."/>
            <person name="Goodwin L."/>
            <person name="Pitluck S."/>
            <person name="Ivanova N."/>
            <person name="Pagani I."/>
            <person name="Mavromatis K."/>
            <person name="Ovchinnikova G."/>
            <person name="Pati A."/>
            <person name="Chen A."/>
            <person name="Palaniappan K."/>
            <person name="Hauser L."/>
            <person name="Chang Y.J."/>
            <person name="Jeffries C.D."/>
            <person name="Detter J.C."/>
            <person name="Han C."/>
            <person name="Rohde M."/>
            <person name="Brambilla E."/>
            <person name="Goker M."/>
            <person name="Woyke T."/>
            <person name="Bristow J."/>
            <person name="Eisen J.A."/>
            <person name="Markowitz V."/>
            <person name="Hugenholtz P."/>
            <person name="Kyrpides N.C."/>
            <person name="Klenk H.P."/>
            <person name="Land M."/>
        </authorList>
    </citation>
    <scope>NUCLEOTIDE SEQUENCE [LARGE SCALE GENOMIC DNA]</scope>
    <source>
        <strain evidence="10">ATCC 33931 / DSM 2075 / LMG 7858 / VKM B-1802 / 2st14</strain>
    </source>
</reference>
<dbReference type="HOGENOM" id="CLU_125874_4_0_7"/>
<feature type="binding site" description="axial binding residue" evidence="6">
    <location>
        <position position="68"/>
    </location>
    <ligand>
        <name>heme c</name>
        <dbReference type="ChEBI" id="CHEBI:61717"/>
        <label>1</label>
    </ligand>
    <ligandPart>
        <name>Fe</name>
        <dbReference type="ChEBI" id="CHEBI:18248"/>
    </ligandPart>
</feature>
<dbReference type="PRINTS" id="PR00609">
    <property type="entry name" value="CYTOCHROMEC3"/>
</dbReference>
<feature type="chain" id="PRO_5003150350" description="Class III cytochrome C domain-containing protein" evidence="7">
    <location>
        <begin position="27"/>
        <end position="142"/>
    </location>
</feature>
<feature type="binding site" description="axial binding residue" evidence="6">
    <location>
        <position position="119"/>
    </location>
    <ligand>
        <name>heme c</name>
        <dbReference type="ChEBI" id="CHEBI:61717"/>
        <label>1</label>
    </ligand>
    <ligandPart>
        <name>Fe</name>
        <dbReference type="ChEBI" id="CHEBI:18248"/>
    </ligandPart>
</feature>
<feature type="binding site" description="axial binding residue" evidence="6">
    <location>
        <position position="115"/>
    </location>
    <ligand>
        <name>heme c</name>
        <dbReference type="ChEBI" id="CHEBI:61717"/>
        <label>1</label>
    </ligand>
    <ligandPart>
        <name>Fe</name>
        <dbReference type="ChEBI" id="CHEBI:18248"/>
    </ligandPart>
</feature>
<feature type="signal peptide" evidence="7">
    <location>
        <begin position="1"/>
        <end position="26"/>
    </location>
</feature>
<feature type="binding site" description="axial binding residue" evidence="6">
    <location>
        <position position="139"/>
    </location>
    <ligand>
        <name>heme c</name>
        <dbReference type="ChEBI" id="CHEBI:61717"/>
        <label>1</label>
    </ligand>
    <ligandPart>
        <name>Fe</name>
        <dbReference type="ChEBI" id="CHEBI:18248"/>
    </ligandPart>
</feature>
<dbReference type="AlphaFoldDB" id="E1QFI8"/>
<organism evidence="9 10">
    <name type="scientific">Desulfarculus baarsii (strain ATCC 33931 / DSM 2075 / LMG 7858 / VKM B-1802 / 2st14)</name>
    <dbReference type="NCBI Taxonomy" id="644282"/>
    <lineage>
        <taxon>Bacteria</taxon>
        <taxon>Pseudomonadati</taxon>
        <taxon>Thermodesulfobacteriota</taxon>
        <taxon>Desulfarculia</taxon>
        <taxon>Desulfarculales</taxon>
        <taxon>Desulfarculaceae</taxon>
        <taxon>Desulfarculus</taxon>
    </lineage>
</organism>
<feature type="binding site" description="axial binding residue" evidence="6">
    <location>
        <position position="73"/>
    </location>
    <ligand>
        <name>heme c</name>
        <dbReference type="ChEBI" id="CHEBI:61717"/>
        <label>1</label>
    </ligand>
    <ligandPart>
        <name>Fe</name>
        <dbReference type="ChEBI" id="CHEBI:18248"/>
    </ligandPart>
</feature>
<evidence type="ECO:0000256" key="4">
    <source>
        <dbReference type="ARBA" id="ARBA00022982"/>
    </source>
</evidence>
<dbReference type="GO" id="GO:0009055">
    <property type="term" value="F:electron transfer activity"/>
    <property type="evidence" value="ECO:0007669"/>
    <property type="project" value="InterPro"/>
</dbReference>
<dbReference type="Gene3D" id="3.90.10.10">
    <property type="entry name" value="Cytochrome C3"/>
    <property type="match status" value="1"/>
</dbReference>
<feature type="domain" description="Class III cytochrome C" evidence="8">
    <location>
        <begin position="44"/>
        <end position="139"/>
    </location>
</feature>
<feature type="binding site" description="axial binding residue" evidence="6">
    <location>
        <position position="72"/>
    </location>
    <ligand>
        <name>heme c</name>
        <dbReference type="ChEBI" id="CHEBI:61717"/>
        <label>1</label>
    </ligand>
    <ligandPart>
        <name>Fe</name>
        <dbReference type="ChEBI" id="CHEBI:18248"/>
    </ligandPart>
</feature>
<dbReference type="InterPro" id="IPR036280">
    <property type="entry name" value="Multihaem_cyt_sf"/>
</dbReference>
<name>E1QFI8_DESB2</name>
<accession>E1QFI8</accession>
<keyword evidence="1" id="KW-0813">Transport</keyword>
<feature type="binding site" description="axial binding residue" evidence="6">
    <location>
        <position position="71"/>
    </location>
    <ligand>
        <name>heme c</name>
        <dbReference type="ChEBI" id="CHEBI:61717"/>
        <label>1</label>
    </ligand>
    <ligandPart>
        <name>Fe</name>
        <dbReference type="ChEBI" id="CHEBI:18248"/>
    </ligandPart>
</feature>
<keyword evidence="5 6" id="KW-0408">Iron</keyword>
<feature type="binding site" description="axial binding residue" evidence="6">
    <location>
        <position position="135"/>
    </location>
    <ligand>
        <name>heme c</name>
        <dbReference type="ChEBI" id="CHEBI:61717"/>
        <label>1</label>
    </ligand>
    <ligandPart>
        <name>Fe</name>
        <dbReference type="ChEBI" id="CHEBI:18248"/>
    </ligandPart>
</feature>
<keyword evidence="7" id="KW-0732">Signal</keyword>
<evidence type="ECO:0000313" key="10">
    <source>
        <dbReference type="Proteomes" id="UP000009047"/>
    </source>
</evidence>
<feature type="binding site" description="axial binding residue" evidence="6">
    <location>
        <position position="57"/>
    </location>
    <ligand>
        <name>heme c</name>
        <dbReference type="ChEBI" id="CHEBI:61717"/>
        <label>1</label>
    </ligand>
    <ligandPart>
        <name>Fe</name>
        <dbReference type="ChEBI" id="CHEBI:18248"/>
    </ligandPart>
</feature>
<dbReference type="STRING" id="644282.Deba_0954"/>
<dbReference type="GO" id="GO:0046872">
    <property type="term" value="F:metal ion binding"/>
    <property type="evidence" value="ECO:0007669"/>
    <property type="project" value="UniProtKB-KW"/>
</dbReference>
<evidence type="ECO:0000313" key="9">
    <source>
        <dbReference type="EMBL" id="ADK84324.1"/>
    </source>
</evidence>
<keyword evidence="3 6" id="KW-0479">Metal-binding</keyword>
<dbReference type="EMBL" id="CP002085">
    <property type="protein sequence ID" value="ADK84324.1"/>
    <property type="molecule type" value="Genomic_DNA"/>
</dbReference>
<dbReference type="eggNOG" id="COG0484">
    <property type="taxonomic scope" value="Bacteria"/>
</dbReference>
<keyword evidence="2 6" id="KW-0349">Heme</keyword>
<feature type="binding site" description="axial binding residue" evidence="6">
    <location>
        <position position="138"/>
    </location>
    <ligand>
        <name>heme c</name>
        <dbReference type="ChEBI" id="CHEBI:61717"/>
        <label>1</label>
    </ligand>
    <ligandPart>
        <name>Fe</name>
        <dbReference type="ChEBI" id="CHEBI:18248"/>
    </ligandPart>
</feature>
<dbReference type="GO" id="GO:0020037">
    <property type="term" value="F:heme binding"/>
    <property type="evidence" value="ECO:0007669"/>
    <property type="project" value="InterPro"/>
</dbReference>
<dbReference type="Pfam" id="PF02085">
    <property type="entry name" value="Cytochrom_CIII"/>
    <property type="match status" value="1"/>
</dbReference>
<dbReference type="KEGG" id="dbr:Deba_0954"/>
<keyword evidence="10" id="KW-1185">Reference proteome</keyword>
<evidence type="ECO:0000256" key="2">
    <source>
        <dbReference type="ARBA" id="ARBA00022617"/>
    </source>
</evidence>
<comment type="cofactor">
    <cofactor evidence="6">
        <name>heme c</name>
        <dbReference type="ChEBI" id="CHEBI:61717"/>
    </cofactor>
    <text evidence="6">Binds 4 heme c groups covalently per monomer.</text>
</comment>
<evidence type="ECO:0000256" key="7">
    <source>
        <dbReference type="SAM" id="SignalP"/>
    </source>
</evidence>
<evidence type="ECO:0000259" key="8">
    <source>
        <dbReference type="Pfam" id="PF02085"/>
    </source>
</evidence>
<dbReference type="SUPFAM" id="SSF48695">
    <property type="entry name" value="Multiheme cytochromes"/>
    <property type="match status" value="1"/>
</dbReference>
<sequence length="142" mass="15487">MRKSLIATITVVAFIAVAALFSMAWAQKTASGEVADVIELKDGIFKTYKQGPVSFTHLKHTVDHKVKCTDCHHGDTGAASNTWKEGDPVKKCSTCHGLKKQGKVEKLEKAFHDNCKTCHKDYNKAQGTKGAPTACKDCHAKK</sequence>
<keyword evidence="4" id="KW-0249">Electron transport</keyword>
<evidence type="ECO:0000256" key="5">
    <source>
        <dbReference type="ARBA" id="ARBA00023004"/>
    </source>
</evidence>
<feature type="binding site" description="axial binding residue" evidence="6">
    <location>
        <position position="60"/>
    </location>
    <ligand>
        <name>heme c</name>
        <dbReference type="ChEBI" id="CHEBI:61717"/>
        <label>1</label>
    </ligand>
    <ligandPart>
        <name>Fe</name>
        <dbReference type="ChEBI" id="CHEBI:18248"/>
    </ligandPart>
</feature>
<dbReference type="InterPro" id="IPR002322">
    <property type="entry name" value="Cyt_c_III"/>
</dbReference>
<proteinExistence type="predicted"/>
<protein>
    <recommendedName>
        <fullName evidence="8">Class III cytochrome C domain-containing protein</fullName>
    </recommendedName>
</protein>